<dbReference type="InterPro" id="IPR026444">
    <property type="entry name" value="Secre_tail"/>
</dbReference>
<evidence type="ECO:0000313" key="4">
    <source>
        <dbReference type="EMBL" id="GGG43005.1"/>
    </source>
</evidence>
<dbReference type="PROSITE" id="PS50853">
    <property type="entry name" value="FN3"/>
    <property type="match status" value="1"/>
</dbReference>
<feature type="domain" description="Fibronectin type-III" evidence="3">
    <location>
        <begin position="392"/>
        <end position="483"/>
    </location>
</feature>
<comment type="caution">
    <text evidence="4">The sequence shown here is derived from an EMBL/GenBank/DDBJ whole genome shotgun (WGS) entry which is preliminary data.</text>
</comment>
<organism evidence="4 5">
    <name type="scientific">Bizionia arctica</name>
    <dbReference type="NCBI Taxonomy" id="1495645"/>
    <lineage>
        <taxon>Bacteria</taxon>
        <taxon>Pseudomonadati</taxon>
        <taxon>Bacteroidota</taxon>
        <taxon>Flavobacteriia</taxon>
        <taxon>Flavobacteriales</taxon>
        <taxon>Flavobacteriaceae</taxon>
        <taxon>Bizionia</taxon>
    </lineage>
</organism>
<keyword evidence="1 2" id="KW-0732">Signal</keyword>
<evidence type="ECO:0000313" key="5">
    <source>
        <dbReference type="Proteomes" id="UP000625976"/>
    </source>
</evidence>
<dbReference type="Pfam" id="PF00041">
    <property type="entry name" value="fn3"/>
    <property type="match status" value="1"/>
</dbReference>
<dbReference type="InterPro" id="IPR003961">
    <property type="entry name" value="FN3_dom"/>
</dbReference>
<dbReference type="InterPro" id="IPR013783">
    <property type="entry name" value="Ig-like_fold"/>
</dbReference>
<feature type="signal peptide" evidence="2">
    <location>
        <begin position="1"/>
        <end position="20"/>
    </location>
</feature>
<dbReference type="Proteomes" id="UP000625976">
    <property type="component" value="Unassembled WGS sequence"/>
</dbReference>
<name>A0A917GFH9_9FLAO</name>
<dbReference type="RefSeq" id="WP_188463101.1">
    <property type="nucleotide sequence ID" value="NZ_BMFQ01000002.1"/>
</dbReference>
<feature type="chain" id="PRO_5037173675" description="Fibronectin type-III domain-containing protein" evidence="2">
    <location>
        <begin position="21"/>
        <end position="822"/>
    </location>
</feature>
<reference evidence="4" key="1">
    <citation type="journal article" date="2014" name="Int. J. Syst. Evol. Microbiol.">
        <title>Complete genome sequence of Corynebacterium casei LMG S-19264T (=DSM 44701T), isolated from a smear-ripened cheese.</title>
        <authorList>
            <consortium name="US DOE Joint Genome Institute (JGI-PGF)"/>
            <person name="Walter F."/>
            <person name="Albersmeier A."/>
            <person name="Kalinowski J."/>
            <person name="Ruckert C."/>
        </authorList>
    </citation>
    <scope>NUCLEOTIDE SEQUENCE</scope>
    <source>
        <strain evidence="4">CGMCC 1.12751</strain>
    </source>
</reference>
<dbReference type="InterPro" id="IPR056600">
    <property type="entry name" value="GBD_T9SS_assoc"/>
</dbReference>
<reference evidence="4" key="2">
    <citation type="submission" date="2020-09" db="EMBL/GenBank/DDBJ databases">
        <authorList>
            <person name="Sun Q."/>
            <person name="Zhou Y."/>
        </authorList>
    </citation>
    <scope>NUCLEOTIDE SEQUENCE</scope>
    <source>
        <strain evidence="4">CGMCC 1.12751</strain>
    </source>
</reference>
<dbReference type="SMART" id="SM00060">
    <property type="entry name" value="FN3"/>
    <property type="match status" value="3"/>
</dbReference>
<dbReference type="SUPFAM" id="SSF49265">
    <property type="entry name" value="Fibronectin type III"/>
    <property type="match status" value="1"/>
</dbReference>
<keyword evidence="5" id="KW-1185">Reference proteome</keyword>
<dbReference type="NCBIfam" id="TIGR04183">
    <property type="entry name" value="Por_Secre_tail"/>
    <property type="match status" value="1"/>
</dbReference>
<dbReference type="CDD" id="cd00063">
    <property type="entry name" value="FN3"/>
    <property type="match status" value="1"/>
</dbReference>
<proteinExistence type="predicted"/>
<evidence type="ECO:0000256" key="1">
    <source>
        <dbReference type="ARBA" id="ARBA00022729"/>
    </source>
</evidence>
<sequence>MKKITFLLFAFVAFCWQANAQFTESFETDIPATWTVINNGSTPGWVYNGAPAGGAEDGTGVASISFGSIAHDDYLITPGIAVTAGVNDRLSLYIKSRSATFLEAYEILLSTTDATAGAFTEELQASSEAPNAWTPLSFDLSGYVGSTVYVAVRATGTDEFALYVDNVVSDTPPSCFQPTALTANTISTTDVDITWTAGAGETAWNYEYGPAGFTMGTGGTTGSTTVPSLTLSGLTAGDYDIYVQSDCGSGDLSLWTDAISWTQPSNVGDICSLPLIATLEADCSTATANTIDYAVASADLSSVTCSTATSNGAWYEITTSDSGAIRLYTTGDVSGMAVFSDCGTELYCNSTLVPDFSLSGFAPNTAYLVAVWKDAATTGTSTVCFEDIACLFVTDFTVTSVTQTSMEIGWTENGTATAWDVEYGITGFTPTGTPTLDDVSNPYSVTNLLAATTYDFYVRADCGMNNTDVSVYNGPFIVTTLSAPPANDDCSGATPLTVDADLSCSNPVAGTTIGSTQSLPGCLGTANDDVWYSFVATGTTHVITIANTAGSSDIVTEVFDGCGGNSLMCQDTPNSPLTVTGLTAGNTYYFRIYTWSSTASLTTSFTVCVGTPEPAPANDECVDAEVINCGDMVSGSTVSATNSGNNTSNDVWYVLAGTAVDQEITASLCGSDFDTYIRIFDACAGTQVAFNDDNSAACGTGGNSEVTFTSDGVTTYYIMVEGYSTNNGNFDLAITCSTIGIQDYNASELFTYYPNPVNNTLSLRGVKAIQNVAVYNMLGQEVLRSAPNTVDSDLDMSSLNAGTYFVRVTVENATKTIKIIKK</sequence>
<evidence type="ECO:0000259" key="3">
    <source>
        <dbReference type="PROSITE" id="PS50853"/>
    </source>
</evidence>
<dbReference type="EMBL" id="BMFQ01000002">
    <property type="protein sequence ID" value="GGG43005.1"/>
    <property type="molecule type" value="Genomic_DNA"/>
</dbReference>
<evidence type="ECO:0000256" key="2">
    <source>
        <dbReference type="SAM" id="SignalP"/>
    </source>
</evidence>
<dbReference type="InterPro" id="IPR036116">
    <property type="entry name" value="FN3_sf"/>
</dbReference>
<dbReference type="Gene3D" id="2.60.120.380">
    <property type="match status" value="2"/>
</dbReference>
<dbReference type="Pfam" id="PF23759">
    <property type="entry name" value="GBD_T9SS_assoc"/>
    <property type="match status" value="2"/>
</dbReference>
<gene>
    <name evidence="4" type="ORF">GCM10010976_13100</name>
</gene>
<dbReference type="Pfam" id="PF18962">
    <property type="entry name" value="Por_Secre_tail"/>
    <property type="match status" value="1"/>
</dbReference>
<dbReference type="AlphaFoldDB" id="A0A917GFH9"/>
<dbReference type="Gene3D" id="2.60.120.200">
    <property type="match status" value="1"/>
</dbReference>
<protein>
    <recommendedName>
        <fullName evidence="3">Fibronectin type-III domain-containing protein</fullName>
    </recommendedName>
</protein>
<dbReference type="NCBIfam" id="NF038128">
    <property type="entry name" value="choice_anch_J"/>
    <property type="match status" value="1"/>
</dbReference>
<dbReference type="Gene3D" id="2.60.40.10">
    <property type="entry name" value="Immunoglobulins"/>
    <property type="match status" value="2"/>
</dbReference>
<dbReference type="InterPro" id="IPR011628">
    <property type="entry name" value="Cleaved_adhesin"/>
</dbReference>
<accession>A0A917GFH9</accession>
<dbReference type="Pfam" id="PF07675">
    <property type="entry name" value="Cleaved_Adhesin"/>
    <property type="match status" value="1"/>
</dbReference>